<evidence type="ECO:0000313" key="2">
    <source>
        <dbReference type="EMBL" id="CAH1422682.1"/>
    </source>
</evidence>
<dbReference type="EMBL" id="CAKMRJ010001112">
    <property type="protein sequence ID" value="CAH1422682.1"/>
    <property type="molecule type" value="Genomic_DNA"/>
</dbReference>
<dbReference type="AlphaFoldDB" id="A0AAU9M7I0"/>
<comment type="caution">
    <text evidence="2">The sequence shown here is derived from an EMBL/GenBank/DDBJ whole genome shotgun (WGS) entry which is preliminary data.</text>
</comment>
<sequence length="159" mass="17057">MDENSSSDDDGDDDDEDDGEDDISDTIPVGDNDVWLEDGEIRSTDVEAVKESNLENSTSNTSNNARSPEVTSSPADVVMDDDDRGDGSDIYEELQGSGVGIGVHGKSQEEIEILYNNEGINVVLHADLINEFSFTGAKNVNVGPGEMSNRLLDNLDKSG</sequence>
<feature type="compositionally biased region" description="Basic and acidic residues" evidence="1">
    <location>
        <begin position="39"/>
        <end position="53"/>
    </location>
</feature>
<evidence type="ECO:0000256" key="1">
    <source>
        <dbReference type="SAM" id="MobiDB-lite"/>
    </source>
</evidence>
<reference evidence="2 3" key="1">
    <citation type="submission" date="2022-01" db="EMBL/GenBank/DDBJ databases">
        <authorList>
            <person name="Xiong W."/>
            <person name="Schranz E."/>
        </authorList>
    </citation>
    <scope>NUCLEOTIDE SEQUENCE [LARGE SCALE GENOMIC DNA]</scope>
</reference>
<accession>A0AAU9M7I0</accession>
<proteinExistence type="predicted"/>
<evidence type="ECO:0000313" key="3">
    <source>
        <dbReference type="Proteomes" id="UP001157418"/>
    </source>
</evidence>
<feature type="compositionally biased region" description="Low complexity" evidence="1">
    <location>
        <begin position="54"/>
        <end position="64"/>
    </location>
</feature>
<gene>
    <name evidence="2" type="ORF">LVIROSA_LOCUS9999</name>
</gene>
<protein>
    <submittedName>
        <fullName evidence="2">Uncharacterized protein</fullName>
    </submittedName>
</protein>
<feature type="compositionally biased region" description="Acidic residues" evidence="1">
    <location>
        <begin position="78"/>
        <end position="87"/>
    </location>
</feature>
<dbReference type="Proteomes" id="UP001157418">
    <property type="component" value="Unassembled WGS sequence"/>
</dbReference>
<organism evidence="2 3">
    <name type="scientific">Lactuca virosa</name>
    <dbReference type="NCBI Taxonomy" id="75947"/>
    <lineage>
        <taxon>Eukaryota</taxon>
        <taxon>Viridiplantae</taxon>
        <taxon>Streptophyta</taxon>
        <taxon>Embryophyta</taxon>
        <taxon>Tracheophyta</taxon>
        <taxon>Spermatophyta</taxon>
        <taxon>Magnoliopsida</taxon>
        <taxon>eudicotyledons</taxon>
        <taxon>Gunneridae</taxon>
        <taxon>Pentapetalae</taxon>
        <taxon>asterids</taxon>
        <taxon>campanulids</taxon>
        <taxon>Asterales</taxon>
        <taxon>Asteraceae</taxon>
        <taxon>Cichorioideae</taxon>
        <taxon>Cichorieae</taxon>
        <taxon>Lactucinae</taxon>
        <taxon>Lactuca</taxon>
    </lineage>
</organism>
<feature type="compositionally biased region" description="Polar residues" evidence="1">
    <location>
        <begin position="65"/>
        <end position="74"/>
    </location>
</feature>
<name>A0AAU9M7I0_9ASTR</name>
<feature type="compositionally biased region" description="Acidic residues" evidence="1">
    <location>
        <begin position="1"/>
        <end position="24"/>
    </location>
</feature>
<keyword evidence="3" id="KW-1185">Reference proteome</keyword>
<feature type="region of interest" description="Disordered" evidence="1">
    <location>
        <begin position="1"/>
        <end position="87"/>
    </location>
</feature>